<proteinExistence type="predicted"/>
<reference evidence="1" key="1">
    <citation type="submission" date="2016-10" db="EMBL/GenBank/DDBJ databases">
        <authorList>
            <person name="Benchimol M."/>
            <person name="Almeida L.G."/>
            <person name="Vasconcelos A.T."/>
            <person name="Perreira-Neves A."/>
            <person name="Rosa I.A."/>
            <person name="Tasca T."/>
            <person name="Bogo M.R."/>
            <person name="de Souza W."/>
        </authorList>
    </citation>
    <scope>NUCLEOTIDE SEQUENCE [LARGE SCALE GENOMIC DNA]</scope>
    <source>
        <strain evidence="1">K</strain>
    </source>
</reference>
<organism evidence="1 2">
    <name type="scientific">Tritrichomonas foetus</name>
    <dbReference type="NCBI Taxonomy" id="1144522"/>
    <lineage>
        <taxon>Eukaryota</taxon>
        <taxon>Metamonada</taxon>
        <taxon>Parabasalia</taxon>
        <taxon>Tritrichomonadida</taxon>
        <taxon>Tritrichomonadidae</taxon>
        <taxon>Tritrichomonas</taxon>
    </lineage>
</organism>
<name>A0A1J4JC08_9EUKA</name>
<evidence type="ECO:0000313" key="1">
    <source>
        <dbReference type="EMBL" id="OHS96738.1"/>
    </source>
</evidence>
<evidence type="ECO:0000313" key="2">
    <source>
        <dbReference type="Proteomes" id="UP000179807"/>
    </source>
</evidence>
<accession>A0A1J4JC08</accession>
<dbReference type="AlphaFoldDB" id="A0A1J4JC08"/>
<sequence>MEKEIDRPVFCDVSSQYLQDYSLFYQNIPGSTVTPTQRSLAYFFQGQIQSLVFPDVTDEDIIRSALIAGIPPTWAKNALNNVEASNFLISIPHFSSQDFSTNIENIPLSDDPVYVQPKYDSFYALNSSYFESNPPLPFTIDLTISDLEDLIETFTQIISSENLSEVRNIFSFYKNLFERICNAQAYFSMYGRNFAPENYQSDFSTFFSILSKFDILQVAPQKCDINIVPIIFLIAFFGTYLSIKVGTWRKFSSFENFLEFIFIQSTFDSLAAQKKMLPFFNFKDADYYFYDFANNVSFFMNPKIFTEKQINFFKFLAEVYHINHFKLDLSLTTIKDGNGKIHLILQVFQTSKVPSKYQDHKVLIFRFQDQYSIRHFHCKFSELYFNSITTDLLTRIIYTTYCGEFANFLLDGRNLLMDFNHIFSDIPNHSITLSRNDIYHERLPHILVLHYYPIFYNAIVRYCQKSAYLPYPSIKGTPGTGKSYMLYYLILRWALEQDITNYKGDLINTIIIRRCINESTLALIFRVDHDQLTYGIIDNFQCLPQCCIIKQGFIVKYSLSSIATTTIESHSIPNIDEQTLIIYDDFPNIISAPSCKCVILNSIGSPHPEKKGADIEHTVFTPLPTQNEMNLISSFLSKNAASSFQSKNSVAGKSLRFCTLEYMSKDKLVSSIEETISLIDFSKLRSAVSKPESFMSEQFDNIRNFSSLIVQATSYEPKHSELGFLSNCTFDIFFDRFHSNRTVFSSQTVFEMINQKFIENKQLQRNLEHQYLFDVPYMQSLRSFFCEKNFHSDMYFGNMVKFTIIQTYFYMRGKNKFQENIMPPSEFIVNQSKTEVTKVSEFEQLFNIETFRLFDKHTFYFLPRKTNYPCIDSAFFEKNGKILTLILFQITVSDDHEFNMLKFFKLLEVYFDFKKVHSNDYQIDICFWIATNKNDFSFDNITGYMSKNPEKALERQEFIETQFLAKIHPLPRLSDITKTSIIYANKQTLSSQKQTDLHMKEIFCEITQKIPFYIAKQK</sequence>
<keyword evidence="2" id="KW-1185">Reference proteome</keyword>
<dbReference type="Proteomes" id="UP000179807">
    <property type="component" value="Unassembled WGS sequence"/>
</dbReference>
<dbReference type="RefSeq" id="XP_068349875.1">
    <property type="nucleotide sequence ID" value="XM_068511202.1"/>
</dbReference>
<gene>
    <name evidence="1" type="ORF">TRFO_37050</name>
</gene>
<dbReference type="EMBL" id="MLAK01001156">
    <property type="protein sequence ID" value="OHS96738.1"/>
    <property type="molecule type" value="Genomic_DNA"/>
</dbReference>
<dbReference type="VEuPathDB" id="TrichDB:TRFO_37050"/>
<protein>
    <submittedName>
        <fullName evidence="1">Uncharacterized protein</fullName>
    </submittedName>
</protein>
<dbReference type="GeneID" id="94845906"/>
<comment type="caution">
    <text evidence="1">The sequence shown here is derived from an EMBL/GenBank/DDBJ whole genome shotgun (WGS) entry which is preliminary data.</text>
</comment>